<dbReference type="Proteomes" id="UP001256827">
    <property type="component" value="Chromosome"/>
</dbReference>
<feature type="domain" description="Serine aminopeptidase S33" evidence="2">
    <location>
        <begin position="29"/>
        <end position="151"/>
    </location>
</feature>
<organism evidence="3 4">
    <name type="scientific">Brevibacillus brevis</name>
    <name type="common">Bacillus brevis</name>
    <dbReference type="NCBI Taxonomy" id="1393"/>
    <lineage>
        <taxon>Bacteria</taxon>
        <taxon>Bacillati</taxon>
        <taxon>Bacillota</taxon>
        <taxon>Bacilli</taxon>
        <taxon>Bacillales</taxon>
        <taxon>Paenibacillaceae</taxon>
        <taxon>Brevibacillus</taxon>
    </lineage>
</organism>
<dbReference type="InterPro" id="IPR022742">
    <property type="entry name" value="Hydrolase_4"/>
</dbReference>
<evidence type="ECO:0000256" key="1">
    <source>
        <dbReference type="ARBA" id="ARBA00022801"/>
    </source>
</evidence>
<dbReference type="Pfam" id="PF12146">
    <property type="entry name" value="Hydrolase_4"/>
    <property type="match status" value="1"/>
</dbReference>
<evidence type="ECO:0000313" key="4">
    <source>
        <dbReference type="Proteomes" id="UP001256827"/>
    </source>
</evidence>
<dbReference type="SUPFAM" id="SSF53474">
    <property type="entry name" value="alpha/beta-Hydrolases"/>
    <property type="match status" value="1"/>
</dbReference>
<dbReference type="PANTHER" id="PTHR16138:SF7">
    <property type="entry name" value="PALMITOYL-PROTEIN THIOESTERASE ABHD10, MITOCHONDRIAL"/>
    <property type="match status" value="1"/>
</dbReference>
<dbReference type="GO" id="GO:0016787">
    <property type="term" value="F:hydrolase activity"/>
    <property type="evidence" value="ECO:0007669"/>
    <property type="project" value="UniProtKB-KW"/>
</dbReference>
<accession>A0ABY9T8T7</accession>
<protein>
    <submittedName>
        <fullName evidence="3">Alpha/beta fold hydrolase</fullName>
    </submittedName>
</protein>
<gene>
    <name evidence="3" type="ORF">RGB73_09075</name>
</gene>
<name>A0ABY9T8T7_BREBE</name>
<keyword evidence="1 3" id="KW-0378">Hydrolase</keyword>
<reference evidence="3 4" key="1">
    <citation type="submission" date="2023-09" db="EMBL/GenBank/DDBJ databases">
        <title>Complete Genome and Methylome dissection of Bacillus brevis NEB573 original source of BbsI restriction endonuclease.</title>
        <authorList>
            <person name="Fomenkov A."/>
            <person name="Roberts R.D."/>
        </authorList>
    </citation>
    <scope>NUCLEOTIDE SEQUENCE [LARGE SCALE GENOMIC DNA]</scope>
    <source>
        <strain evidence="3 4">NEB573</strain>
    </source>
</reference>
<dbReference type="PANTHER" id="PTHR16138">
    <property type="entry name" value="MYCOPHENOLIC ACID ACYL-GLUCURONIDE ESTERASE, MITOCHONDRIAL"/>
    <property type="match status" value="1"/>
</dbReference>
<evidence type="ECO:0000259" key="2">
    <source>
        <dbReference type="Pfam" id="PF12146"/>
    </source>
</evidence>
<dbReference type="InterPro" id="IPR029058">
    <property type="entry name" value="AB_hydrolase_fold"/>
</dbReference>
<evidence type="ECO:0000313" key="3">
    <source>
        <dbReference type="EMBL" id="WNC16451.1"/>
    </source>
</evidence>
<dbReference type="RefSeq" id="WP_310771126.1">
    <property type="nucleotide sequence ID" value="NZ_CP134050.1"/>
</dbReference>
<sequence length="259" mass="28216">MKDHKWIERNGKRLSAMIHLPDGVANPPVVIFCHGFTGEKVGGNQFVLRLANAVEAAGYAAIRFDFSGSGESAGIFEQDTTISGWTDDLRNVVEWTRQEPLFRDSPVFLVGQSLGGCIVLLHDGTKQPVAGRIAIAPVVDPKQNFHDTILGPELWEAAAAGQTISHFYGKGFSLRPDLVHDILEHGHSPLAACQSYRDPVLLVHGTEDTSVPAAGSTRFAEAYGGPVELLLMEGADHSFSRQMDLLQQKIVEWLSAQAY</sequence>
<dbReference type="Gene3D" id="3.40.50.1820">
    <property type="entry name" value="alpha/beta hydrolase"/>
    <property type="match status" value="1"/>
</dbReference>
<dbReference type="EMBL" id="CP134050">
    <property type="protein sequence ID" value="WNC16451.1"/>
    <property type="molecule type" value="Genomic_DNA"/>
</dbReference>
<keyword evidence="4" id="KW-1185">Reference proteome</keyword>
<dbReference type="InterPro" id="IPR052382">
    <property type="entry name" value="ABHD10_acyl-thioesterase"/>
</dbReference>
<proteinExistence type="predicted"/>